<sequence>MKKVTIIVLAIFSMSFVKSESPVAVSQSRAILTADIIFEGQVIKYDNAEVTIEIIKPIWNDLKNKAILKQSVLVLPRSSKTHYSLRGQIPDINQKAIFALKFDPKTKKLKHFFYDWYITKIQYRATQYYIAGKYSKVLQQYISSEEVILGIKLLRNSFHKNAELFPEVAPVKSKVALTAIQKAKEENSAANLDRRYRSLQCSFNRVNR</sequence>
<comment type="caution">
    <text evidence="1">The sequence shown here is derived from an EMBL/GenBank/DDBJ whole genome shotgun (WGS) entry which is preliminary data.</text>
</comment>
<organism evidence="1 2">
    <name type="scientific">Flavobacterium fragile</name>
    <dbReference type="NCBI Taxonomy" id="2949085"/>
    <lineage>
        <taxon>Bacteria</taxon>
        <taxon>Pseudomonadati</taxon>
        <taxon>Bacteroidota</taxon>
        <taxon>Flavobacteriia</taxon>
        <taxon>Flavobacteriales</taxon>
        <taxon>Flavobacteriaceae</taxon>
        <taxon>Flavobacterium</taxon>
    </lineage>
</organism>
<protein>
    <recommendedName>
        <fullName evidence="3">DUF4468 domain-containing protein</fullName>
    </recommendedName>
</protein>
<dbReference type="EMBL" id="JAMLJN010000006">
    <property type="protein sequence ID" value="MCL9770561.1"/>
    <property type="molecule type" value="Genomic_DNA"/>
</dbReference>
<dbReference type="Proteomes" id="UP001203342">
    <property type="component" value="Unassembled WGS sequence"/>
</dbReference>
<name>A0ABT0THW4_9FLAO</name>
<dbReference type="RefSeq" id="WP_250582073.1">
    <property type="nucleotide sequence ID" value="NZ_JAMLJN010000006.1"/>
</dbReference>
<proteinExistence type="predicted"/>
<evidence type="ECO:0008006" key="3">
    <source>
        <dbReference type="Google" id="ProtNLM"/>
    </source>
</evidence>
<evidence type="ECO:0000313" key="1">
    <source>
        <dbReference type="EMBL" id="MCL9770561.1"/>
    </source>
</evidence>
<reference evidence="1 2" key="1">
    <citation type="submission" date="2022-05" db="EMBL/GenBank/DDBJ databases">
        <title>Flavobacterium sp., isolated from activated sludge.</title>
        <authorList>
            <person name="Ran Q."/>
        </authorList>
    </citation>
    <scope>NUCLEOTIDE SEQUENCE [LARGE SCALE GENOMIC DNA]</scope>
    <source>
        <strain evidence="1 2">HXWNR69</strain>
    </source>
</reference>
<evidence type="ECO:0000313" key="2">
    <source>
        <dbReference type="Proteomes" id="UP001203342"/>
    </source>
</evidence>
<gene>
    <name evidence="1" type="ORF">NAT47_09030</name>
</gene>
<accession>A0ABT0THW4</accession>
<keyword evidence="2" id="KW-1185">Reference proteome</keyword>